<dbReference type="Proteomes" id="UP000034852">
    <property type="component" value="Unassembled WGS sequence"/>
</dbReference>
<dbReference type="InterPro" id="IPR025642">
    <property type="entry name" value="DUF4342"/>
</dbReference>
<dbReference type="EMBL" id="LBTH01000041">
    <property type="protein sequence ID" value="KKQ34931.1"/>
    <property type="molecule type" value="Genomic_DNA"/>
</dbReference>
<evidence type="ECO:0000256" key="1">
    <source>
        <dbReference type="SAM" id="Phobius"/>
    </source>
</evidence>
<evidence type="ECO:0000313" key="4">
    <source>
        <dbReference type="Proteomes" id="UP000034852"/>
    </source>
</evidence>
<accession>A0A0G0K2R0</accession>
<evidence type="ECO:0000313" key="3">
    <source>
        <dbReference type="EMBL" id="KKQ34931.1"/>
    </source>
</evidence>
<protein>
    <recommendedName>
        <fullName evidence="2">DUF4342 domain-containing protein</fullName>
    </recommendedName>
</protein>
<proteinExistence type="predicted"/>
<evidence type="ECO:0000259" key="2">
    <source>
        <dbReference type="Pfam" id="PF14242"/>
    </source>
</evidence>
<comment type="caution">
    <text evidence="3">The sequence shown here is derived from an EMBL/GenBank/DDBJ whole genome shotgun (WGS) entry which is preliminary data.</text>
</comment>
<keyword evidence="1" id="KW-0812">Transmembrane</keyword>
<reference evidence="3 4" key="1">
    <citation type="journal article" date="2015" name="Nature">
        <title>rRNA introns, odd ribosomes, and small enigmatic genomes across a large radiation of phyla.</title>
        <authorList>
            <person name="Brown C.T."/>
            <person name="Hug L.A."/>
            <person name="Thomas B.C."/>
            <person name="Sharon I."/>
            <person name="Castelle C.J."/>
            <person name="Singh A."/>
            <person name="Wilkins M.J."/>
            <person name="Williams K.H."/>
            <person name="Banfield J.F."/>
        </authorList>
    </citation>
    <scope>NUCLEOTIDE SEQUENCE [LARGE SCALE GENOMIC DNA]</scope>
</reference>
<gene>
    <name evidence="3" type="ORF">US52_C0041G0002</name>
</gene>
<feature type="domain" description="DUF4342" evidence="2">
    <location>
        <begin position="16"/>
        <end position="90"/>
    </location>
</feature>
<sequence>MKENKGQKKKPAETSRIEEFTVTGDQLLKKIKEIIAEGNARSIIIKNYKGREIMEIPVMVTVVGTVLAPYLTAIGAIAAVVSNCRIVVRKK</sequence>
<organism evidence="3 4">
    <name type="scientific">candidate division WS6 bacterium GW2011_GWA2_37_6</name>
    <dbReference type="NCBI Taxonomy" id="1619087"/>
    <lineage>
        <taxon>Bacteria</taxon>
        <taxon>Candidatus Dojkabacteria</taxon>
    </lineage>
</organism>
<dbReference type="AlphaFoldDB" id="A0A0G0K2R0"/>
<keyword evidence="1" id="KW-0472">Membrane</keyword>
<dbReference type="Pfam" id="PF14242">
    <property type="entry name" value="DUF4342"/>
    <property type="match status" value="1"/>
</dbReference>
<name>A0A0G0K2R0_9BACT</name>
<feature type="transmembrane region" description="Helical" evidence="1">
    <location>
        <begin position="56"/>
        <end position="81"/>
    </location>
</feature>
<keyword evidence="1" id="KW-1133">Transmembrane helix</keyword>